<name>A0ABD2PRS8_9PLAT</name>
<sequence>MYADERFIITLVSMSREAMHRLIKLSLIALRWDATRNPRMNNRIDKTNSAEYSYIVQSPEISDTPQSHETEYGKKSIVIVKVVLNIVNPNSRLNARTHNFYTVFQSDRLDSCRLDRIECRIQLYNLLTAYVRENAYQANSQKPYVLIDNFERISTQPLRTKVVWLHKEAWASGHHDQISPTLECPHDLLEKLALILFSSDSVDKTPNPVFRSFFHSHGLGSVISMRATKEGICSKYFLPQAHKLFLFLSTPSCGNVTPF</sequence>
<keyword evidence="2" id="KW-1185">Reference proteome</keyword>
<evidence type="ECO:0000313" key="1">
    <source>
        <dbReference type="EMBL" id="KAL3310187.1"/>
    </source>
</evidence>
<dbReference type="EMBL" id="JBJKFK010003169">
    <property type="protein sequence ID" value="KAL3310187.1"/>
    <property type="molecule type" value="Genomic_DNA"/>
</dbReference>
<dbReference type="AlphaFoldDB" id="A0ABD2PRS8"/>
<reference evidence="1 2" key="1">
    <citation type="submission" date="2024-11" db="EMBL/GenBank/DDBJ databases">
        <title>Adaptive evolution of stress response genes in parasites aligns with host niche diversity.</title>
        <authorList>
            <person name="Hahn C."/>
            <person name="Resl P."/>
        </authorList>
    </citation>
    <scope>NUCLEOTIDE SEQUENCE [LARGE SCALE GENOMIC DNA]</scope>
    <source>
        <strain evidence="1">EGGRZ-B1_66</strain>
        <tissue evidence="1">Body</tissue>
    </source>
</reference>
<evidence type="ECO:0000313" key="2">
    <source>
        <dbReference type="Proteomes" id="UP001626550"/>
    </source>
</evidence>
<accession>A0ABD2PRS8</accession>
<comment type="caution">
    <text evidence="1">The sequence shown here is derived from an EMBL/GenBank/DDBJ whole genome shotgun (WGS) entry which is preliminary data.</text>
</comment>
<proteinExistence type="predicted"/>
<organism evidence="1 2">
    <name type="scientific">Cichlidogyrus casuarinus</name>
    <dbReference type="NCBI Taxonomy" id="1844966"/>
    <lineage>
        <taxon>Eukaryota</taxon>
        <taxon>Metazoa</taxon>
        <taxon>Spiralia</taxon>
        <taxon>Lophotrochozoa</taxon>
        <taxon>Platyhelminthes</taxon>
        <taxon>Monogenea</taxon>
        <taxon>Monopisthocotylea</taxon>
        <taxon>Dactylogyridea</taxon>
        <taxon>Ancyrocephalidae</taxon>
        <taxon>Cichlidogyrus</taxon>
    </lineage>
</organism>
<protein>
    <submittedName>
        <fullName evidence="1">Uncharacterized protein</fullName>
    </submittedName>
</protein>
<dbReference type="Proteomes" id="UP001626550">
    <property type="component" value="Unassembled WGS sequence"/>
</dbReference>
<gene>
    <name evidence="1" type="ORF">Ciccas_011252</name>
</gene>